<proteinExistence type="predicted"/>
<evidence type="ECO:0000313" key="1">
    <source>
        <dbReference type="Proteomes" id="UP000887579"/>
    </source>
</evidence>
<reference evidence="2" key="1">
    <citation type="submission" date="2022-11" db="UniProtKB">
        <authorList>
            <consortium name="WormBaseParasite"/>
        </authorList>
    </citation>
    <scope>IDENTIFICATION</scope>
</reference>
<organism evidence="1 2">
    <name type="scientific">Panagrolaimus sp. ES5</name>
    <dbReference type="NCBI Taxonomy" id="591445"/>
    <lineage>
        <taxon>Eukaryota</taxon>
        <taxon>Metazoa</taxon>
        <taxon>Ecdysozoa</taxon>
        <taxon>Nematoda</taxon>
        <taxon>Chromadorea</taxon>
        <taxon>Rhabditida</taxon>
        <taxon>Tylenchina</taxon>
        <taxon>Panagrolaimomorpha</taxon>
        <taxon>Panagrolaimoidea</taxon>
        <taxon>Panagrolaimidae</taxon>
        <taxon>Panagrolaimus</taxon>
    </lineage>
</organism>
<evidence type="ECO:0000313" key="2">
    <source>
        <dbReference type="WBParaSite" id="ES5_v2.g26180.t1"/>
    </source>
</evidence>
<accession>A0AC34G989</accession>
<name>A0AC34G989_9BILA</name>
<dbReference type="WBParaSite" id="ES5_v2.g26180.t1">
    <property type="protein sequence ID" value="ES5_v2.g26180.t1"/>
    <property type="gene ID" value="ES5_v2.g26180"/>
</dbReference>
<sequence>KSKASSKIQLGAQEMDFLPPAFDSSKRFYYISDYGKSFKVIENFEDHRLLHDGKIHALFRCNKTDNCPRRLKVYGYNFNDIRNGMEAEADVIGEHNCGITEAERNLNMEKFKKLEELYKKDSMI</sequence>
<protein>
    <submittedName>
        <fullName evidence="2">Uncharacterized protein</fullName>
    </submittedName>
</protein>
<dbReference type="Proteomes" id="UP000887579">
    <property type="component" value="Unplaced"/>
</dbReference>